<protein>
    <submittedName>
        <fullName evidence="2">(rape) hypothetical protein</fullName>
    </submittedName>
</protein>
<proteinExistence type="predicted"/>
<accession>A0A817BCK3</accession>
<feature type="region of interest" description="Disordered" evidence="1">
    <location>
        <begin position="1"/>
        <end position="28"/>
    </location>
</feature>
<organism evidence="2">
    <name type="scientific">Brassica napus</name>
    <name type="common">Rape</name>
    <dbReference type="NCBI Taxonomy" id="3708"/>
    <lineage>
        <taxon>Eukaryota</taxon>
        <taxon>Viridiplantae</taxon>
        <taxon>Streptophyta</taxon>
        <taxon>Embryophyta</taxon>
        <taxon>Tracheophyta</taxon>
        <taxon>Spermatophyta</taxon>
        <taxon>Magnoliopsida</taxon>
        <taxon>eudicotyledons</taxon>
        <taxon>Gunneridae</taxon>
        <taxon>Pentapetalae</taxon>
        <taxon>rosids</taxon>
        <taxon>malvids</taxon>
        <taxon>Brassicales</taxon>
        <taxon>Brassicaceae</taxon>
        <taxon>Brassiceae</taxon>
        <taxon>Brassica</taxon>
    </lineage>
</organism>
<reference evidence="2" key="1">
    <citation type="submission" date="2021-01" db="EMBL/GenBank/DDBJ databases">
        <authorList>
            <consortium name="Genoscope - CEA"/>
            <person name="William W."/>
        </authorList>
    </citation>
    <scope>NUCLEOTIDE SEQUENCE</scope>
</reference>
<feature type="compositionally biased region" description="Basic and acidic residues" evidence="1">
    <location>
        <begin position="1"/>
        <end position="13"/>
    </location>
</feature>
<gene>
    <name evidence="2" type="ORF">DARMORV10_A10P08190.1</name>
</gene>
<evidence type="ECO:0000313" key="2">
    <source>
        <dbReference type="EMBL" id="CAF2320124.1"/>
    </source>
</evidence>
<sequence>MELDEDRVHKMGNDEGSGDGFQNLSDGEVEVNSDQVTEGLNLADGDVVNGLPEEKASVVGDVEKKKVVRKGTHIDVGLIMANKEKSQRGEE</sequence>
<name>A0A817BCK3_BRANA</name>
<dbReference type="EMBL" id="HG994364">
    <property type="protein sequence ID" value="CAF2320124.1"/>
    <property type="molecule type" value="Genomic_DNA"/>
</dbReference>
<dbReference type="Proteomes" id="UP001295469">
    <property type="component" value="Chromosome A10"/>
</dbReference>
<dbReference type="AlphaFoldDB" id="A0A817BCK3"/>
<evidence type="ECO:0000256" key="1">
    <source>
        <dbReference type="SAM" id="MobiDB-lite"/>
    </source>
</evidence>